<evidence type="ECO:0000313" key="2">
    <source>
        <dbReference type="EMBL" id="SEA31299.1"/>
    </source>
</evidence>
<evidence type="ECO:0000256" key="1">
    <source>
        <dbReference type="SAM" id="SignalP"/>
    </source>
</evidence>
<evidence type="ECO:0008006" key="4">
    <source>
        <dbReference type="Google" id="ProtNLM"/>
    </source>
</evidence>
<dbReference type="Proteomes" id="UP000198773">
    <property type="component" value="Unassembled WGS sequence"/>
</dbReference>
<dbReference type="EMBL" id="FNRM01000002">
    <property type="protein sequence ID" value="SEA31299.1"/>
    <property type="molecule type" value="Genomic_DNA"/>
</dbReference>
<proteinExistence type="predicted"/>
<gene>
    <name evidence="2" type="ORF">SAMN04488051_102508</name>
</gene>
<dbReference type="RefSeq" id="WP_091340964.1">
    <property type="nucleotide sequence ID" value="NZ_FNRM01000002.1"/>
</dbReference>
<evidence type="ECO:0000313" key="3">
    <source>
        <dbReference type="Proteomes" id="UP000198773"/>
    </source>
</evidence>
<dbReference type="STRING" id="152573.SAMN04488051_102508"/>
<sequence>MLIRLLLAPWLLLLLSACSEPNEALSGTFHAPEHAAAEFFDAIYNKNDLQLAKSLSTPELAELIAHYGTPRQVARTLINMSYDEVTINVNRAGQNLREQYGNETDVMLVFTGPFDGRIVNEMRVVRMVRVRGRWLVAEIKNDPFSRGHS</sequence>
<keyword evidence="3" id="KW-1185">Reference proteome</keyword>
<keyword evidence="1" id="KW-0732">Signal</keyword>
<name>A0A1H4A5N9_ALKAM</name>
<dbReference type="AlphaFoldDB" id="A0A1H4A5N9"/>
<feature type="chain" id="PRO_5011633438" description="DUF4878 domain-containing protein" evidence="1">
    <location>
        <begin position="20"/>
        <end position="149"/>
    </location>
</feature>
<dbReference type="OrthoDB" id="5767078at2"/>
<protein>
    <recommendedName>
        <fullName evidence="4">DUF4878 domain-containing protein</fullName>
    </recommendedName>
</protein>
<accession>A0A1H4A5N9</accession>
<feature type="signal peptide" evidence="1">
    <location>
        <begin position="1"/>
        <end position="19"/>
    </location>
</feature>
<dbReference type="PROSITE" id="PS51257">
    <property type="entry name" value="PROKAR_LIPOPROTEIN"/>
    <property type="match status" value="1"/>
</dbReference>
<organism evidence="2 3">
    <name type="scientific">Alkalimonas amylolytica</name>
    <dbReference type="NCBI Taxonomy" id="152573"/>
    <lineage>
        <taxon>Bacteria</taxon>
        <taxon>Pseudomonadati</taxon>
        <taxon>Pseudomonadota</taxon>
        <taxon>Gammaproteobacteria</taxon>
        <taxon>Alkalimonas</taxon>
    </lineage>
</organism>
<reference evidence="2 3" key="1">
    <citation type="submission" date="2016-10" db="EMBL/GenBank/DDBJ databases">
        <authorList>
            <person name="de Groot N.N."/>
        </authorList>
    </citation>
    <scope>NUCLEOTIDE SEQUENCE [LARGE SCALE GENOMIC DNA]</scope>
    <source>
        <strain evidence="2 3">CGMCC 1.3430</strain>
    </source>
</reference>